<name>A0A228IHN0_9BURK</name>
<evidence type="ECO:0000313" key="2">
    <source>
        <dbReference type="Proteomes" id="UP000214600"/>
    </source>
</evidence>
<sequence>MMNLDAFFAFSAIRVRFIQVTGRAFSDDQANRLLSFTYEQARQRCDCRPVGVQRVTNTVQCSMPLSAIQRMELGFSRMARLLRWLTQYRSPIRASRAYSY</sequence>
<accession>A0A228IHN0</accession>
<reference evidence="1 2" key="2">
    <citation type="submission" date="2017-08" db="EMBL/GenBank/DDBJ databases">
        <title>WGS of novel Burkholderia cepaca complex species.</title>
        <authorList>
            <person name="Lipuma J."/>
            <person name="Spilker T."/>
        </authorList>
    </citation>
    <scope>NUCLEOTIDE SEQUENCE [LARGE SCALE GENOMIC DNA]</scope>
    <source>
        <strain evidence="1 2">AU17325</strain>
    </source>
</reference>
<dbReference type="AlphaFoldDB" id="A0A228IHN0"/>
<proteinExistence type="predicted"/>
<dbReference type="EMBL" id="NKFA01000008">
    <property type="protein sequence ID" value="OXI41924.1"/>
    <property type="molecule type" value="Genomic_DNA"/>
</dbReference>
<dbReference type="Proteomes" id="UP000214600">
    <property type="component" value="Unassembled WGS sequence"/>
</dbReference>
<protein>
    <submittedName>
        <fullName evidence="1">Uncharacterized protein</fullName>
    </submittedName>
</protein>
<evidence type="ECO:0000313" key="1">
    <source>
        <dbReference type="EMBL" id="OXI41924.1"/>
    </source>
</evidence>
<comment type="caution">
    <text evidence="1">The sequence shown here is derived from an EMBL/GenBank/DDBJ whole genome shotgun (WGS) entry which is preliminary data.</text>
</comment>
<gene>
    <name evidence="1" type="ORF">CFB84_21945</name>
</gene>
<organism evidence="1 2">
    <name type="scientific">Burkholderia aenigmatica</name>
    <dbReference type="NCBI Taxonomy" id="2015348"/>
    <lineage>
        <taxon>Bacteria</taxon>
        <taxon>Pseudomonadati</taxon>
        <taxon>Pseudomonadota</taxon>
        <taxon>Betaproteobacteria</taxon>
        <taxon>Burkholderiales</taxon>
        <taxon>Burkholderiaceae</taxon>
        <taxon>Burkholderia</taxon>
        <taxon>Burkholderia cepacia complex</taxon>
    </lineage>
</organism>
<reference evidence="2" key="1">
    <citation type="submission" date="2017-06" db="EMBL/GenBank/DDBJ databases">
        <authorList>
            <person name="LiPuma J."/>
            <person name="Spilker T."/>
        </authorList>
    </citation>
    <scope>NUCLEOTIDE SEQUENCE [LARGE SCALE GENOMIC DNA]</scope>
    <source>
        <strain evidence="2">AU17325</strain>
    </source>
</reference>